<accession>A0A482W5W0</accession>
<dbReference type="InterPro" id="IPR018114">
    <property type="entry name" value="TRYPSIN_HIS"/>
</dbReference>
<dbReference type="CDD" id="cd00190">
    <property type="entry name" value="Tryp_SPc"/>
    <property type="match status" value="1"/>
</dbReference>
<organism evidence="11 12">
    <name type="scientific">Asbolus verrucosus</name>
    <name type="common">Desert ironclad beetle</name>
    <dbReference type="NCBI Taxonomy" id="1661398"/>
    <lineage>
        <taxon>Eukaryota</taxon>
        <taxon>Metazoa</taxon>
        <taxon>Ecdysozoa</taxon>
        <taxon>Arthropoda</taxon>
        <taxon>Hexapoda</taxon>
        <taxon>Insecta</taxon>
        <taxon>Pterygota</taxon>
        <taxon>Neoptera</taxon>
        <taxon>Endopterygota</taxon>
        <taxon>Coleoptera</taxon>
        <taxon>Polyphaga</taxon>
        <taxon>Cucujiformia</taxon>
        <taxon>Tenebrionidae</taxon>
        <taxon>Pimeliinae</taxon>
        <taxon>Asbolus</taxon>
    </lineage>
</organism>
<evidence type="ECO:0000256" key="2">
    <source>
        <dbReference type="ARBA" id="ARBA00022525"/>
    </source>
</evidence>
<evidence type="ECO:0000259" key="10">
    <source>
        <dbReference type="PROSITE" id="PS50240"/>
    </source>
</evidence>
<dbReference type="STRING" id="1661398.A0A482W5W0"/>
<sequence>MHLELFSPSRLSLISGLFACVKATVVPHSPCPNTFRYELGHNGELYGTIAVYTLNDNIIRLNVELSVANHLNLEHESISQNYSGRIDLAYPENQVINDILNRKPVRYKLFFPPWINIPPKLTRISVNGQIVCTGPSIAGSRCVTKNPQSNVLLSPENFPILSAKESNSQPSYADICGVSVVSNPLVVNGNSVLHGTFPWLVALFRVTNTVLEYQCSGSLISKKHVLTAAHCVMKGHARIAPRRLVVLLGKHNLHTAFSEDEKMKAEDIKVHPEYAPSTSDADLAMIILIKEVQFTRYIRPICLWSELDDIDAVIGQKGKVVGWGKDENNIMTAEPKQITMPIVSQRQCLWSGEAFKYVTSSRTFCAGERNGAGPCNGDSGGGFIMRRNERWVLRGVVSISTYDHNTQSCDLSNYVVFTDISKFKTRLFSFVS</sequence>
<evidence type="ECO:0000256" key="8">
    <source>
        <dbReference type="ARBA" id="ARBA00023157"/>
    </source>
</evidence>
<gene>
    <name evidence="11" type="ORF">BDFB_006610</name>
</gene>
<dbReference type="EMBL" id="QDEB01027133">
    <property type="protein sequence ID" value="RZC40315.1"/>
    <property type="molecule type" value="Genomic_DNA"/>
</dbReference>
<keyword evidence="6" id="KW-0720">Serine protease</keyword>
<dbReference type="InterPro" id="IPR051333">
    <property type="entry name" value="CLIP_Serine_Protease"/>
</dbReference>
<dbReference type="InterPro" id="IPR031986">
    <property type="entry name" value="GD_N"/>
</dbReference>
<dbReference type="PROSITE" id="PS00134">
    <property type="entry name" value="TRYPSIN_HIS"/>
    <property type="match status" value="1"/>
</dbReference>
<keyword evidence="3" id="KW-0645">Protease</keyword>
<evidence type="ECO:0000256" key="4">
    <source>
        <dbReference type="ARBA" id="ARBA00022729"/>
    </source>
</evidence>
<evidence type="ECO:0000256" key="9">
    <source>
        <dbReference type="SAM" id="SignalP"/>
    </source>
</evidence>
<evidence type="ECO:0000256" key="5">
    <source>
        <dbReference type="ARBA" id="ARBA00022801"/>
    </source>
</evidence>
<dbReference type="PANTHER" id="PTHR24260">
    <property type="match status" value="1"/>
</dbReference>
<comment type="caution">
    <text evidence="11">The sequence shown here is derived from an EMBL/GenBank/DDBJ whole genome shotgun (WGS) entry which is preliminary data.</text>
</comment>
<dbReference type="GO" id="GO:0004252">
    <property type="term" value="F:serine-type endopeptidase activity"/>
    <property type="evidence" value="ECO:0007669"/>
    <property type="project" value="InterPro"/>
</dbReference>
<feature type="signal peptide" evidence="9">
    <location>
        <begin position="1"/>
        <end position="23"/>
    </location>
</feature>
<evidence type="ECO:0000256" key="7">
    <source>
        <dbReference type="ARBA" id="ARBA00023145"/>
    </source>
</evidence>
<dbReference type="FunFam" id="2.40.10.10:FF:000146">
    <property type="entry name" value="Serine protease 53"/>
    <property type="match status" value="1"/>
</dbReference>
<proteinExistence type="predicted"/>
<dbReference type="PROSITE" id="PS50240">
    <property type="entry name" value="TRYPSIN_DOM"/>
    <property type="match status" value="1"/>
</dbReference>
<feature type="domain" description="Peptidase S1" evidence="10">
    <location>
        <begin position="186"/>
        <end position="432"/>
    </location>
</feature>
<dbReference type="SMART" id="SM00020">
    <property type="entry name" value="Tryp_SPc"/>
    <property type="match status" value="1"/>
</dbReference>
<feature type="chain" id="PRO_5019790954" evidence="9">
    <location>
        <begin position="24"/>
        <end position="432"/>
    </location>
</feature>
<dbReference type="InterPro" id="IPR001254">
    <property type="entry name" value="Trypsin_dom"/>
</dbReference>
<dbReference type="PANTHER" id="PTHR24260:SF143">
    <property type="entry name" value="SERINE PROTEASE GD-LIKE PROTEIN"/>
    <property type="match status" value="1"/>
</dbReference>
<dbReference type="InterPro" id="IPR001314">
    <property type="entry name" value="Peptidase_S1A"/>
</dbReference>
<dbReference type="Proteomes" id="UP000292052">
    <property type="component" value="Unassembled WGS sequence"/>
</dbReference>
<evidence type="ECO:0000256" key="3">
    <source>
        <dbReference type="ARBA" id="ARBA00022670"/>
    </source>
</evidence>
<evidence type="ECO:0000256" key="1">
    <source>
        <dbReference type="ARBA" id="ARBA00004613"/>
    </source>
</evidence>
<dbReference type="GO" id="GO:0006508">
    <property type="term" value="P:proteolysis"/>
    <property type="evidence" value="ECO:0007669"/>
    <property type="project" value="UniProtKB-KW"/>
</dbReference>
<keyword evidence="12" id="KW-1185">Reference proteome</keyword>
<dbReference type="InterPro" id="IPR009003">
    <property type="entry name" value="Peptidase_S1_PA"/>
</dbReference>
<dbReference type="Pfam" id="PF00089">
    <property type="entry name" value="Trypsin"/>
    <property type="match status" value="1"/>
</dbReference>
<dbReference type="Gene3D" id="2.40.10.10">
    <property type="entry name" value="Trypsin-like serine proteases"/>
    <property type="match status" value="1"/>
</dbReference>
<evidence type="ECO:0000313" key="12">
    <source>
        <dbReference type="Proteomes" id="UP000292052"/>
    </source>
</evidence>
<protein>
    <submittedName>
        <fullName evidence="11">Trypsin domain containing protein</fullName>
    </submittedName>
</protein>
<dbReference type="GO" id="GO:0005576">
    <property type="term" value="C:extracellular region"/>
    <property type="evidence" value="ECO:0007669"/>
    <property type="project" value="UniProtKB-SubCell"/>
</dbReference>
<keyword evidence="2" id="KW-0964">Secreted</keyword>
<reference evidence="11 12" key="1">
    <citation type="submission" date="2017-03" db="EMBL/GenBank/DDBJ databases">
        <title>Genome of the blue death feigning beetle - Asbolus verrucosus.</title>
        <authorList>
            <person name="Rider S.D."/>
        </authorList>
    </citation>
    <scope>NUCLEOTIDE SEQUENCE [LARGE SCALE GENOMIC DNA]</scope>
    <source>
        <strain evidence="11">Butters</strain>
        <tissue evidence="11">Head and leg muscle</tissue>
    </source>
</reference>
<keyword evidence="7" id="KW-0865">Zymogen</keyword>
<dbReference type="PRINTS" id="PR00722">
    <property type="entry name" value="CHYMOTRYPSIN"/>
</dbReference>
<dbReference type="InterPro" id="IPR043504">
    <property type="entry name" value="Peptidase_S1_PA_chymotrypsin"/>
</dbReference>
<name>A0A482W5W0_ASBVE</name>
<evidence type="ECO:0000313" key="11">
    <source>
        <dbReference type="EMBL" id="RZC40315.1"/>
    </source>
</evidence>
<evidence type="ECO:0000256" key="6">
    <source>
        <dbReference type="ARBA" id="ARBA00022825"/>
    </source>
</evidence>
<dbReference type="OrthoDB" id="238681at2759"/>
<keyword evidence="8" id="KW-1015">Disulfide bond</keyword>
<dbReference type="AlphaFoldDB" id="A0A482W5W0"/>
<dbReference type="Pfam" id="PF16030">
    <property type="entry name" value="GD_N"/>
    <property type="match status" value="1"/>
</dbReference>
<keyword evidence="4 9" id="KW-0732">Signal</keyword>
<dbReference type="SUPFAM" id="SSF50494">
    <property type="entry name" value="Trypsin-like serine proteases"/>
    <property type="match status" value="1"/>
</dbReference>
<comment type="subcellular location">
    <subcellularLocation>
        <location evidence="1">Secreted</location>
    </subcellularLocation>
</comment>
<keyword evidence="5" id="KW-0378">Hydrolase</keyword>